<accession>A0A172TIY9</accession>
<keyword evidence="2" id="KW-1185">Reference proteome</keyword>
<gene>
    <name evidence="1" type="ORF">SY83_12290</name>
</gene>
<dbReference type="AlphaFoldDB" id="A0A172TIY9"/>
<dbReference type="Proteomes" id="UP000076927">
    <property type="component" value="Chromosome"/>
</dbReference>
<evidence type="ECO:0000313" key="2">
    <source>
        <dbReference type="Proteomes" id="UP000076927"/>
    </source>
</evidence>
<dbReference type="RefSeq" id="WP_068606875.1">
    <property type="nucleotide sequence ID" value="NZ_CP011388.1"/>
</dbReference>
<evidence type="ECO:0000313" key="1">
    <source>
        <dbReference type="EMBL" id="ANE46926.1"/>
    </source>
</evidence>
<reference evidence="1 2" key="1">
    <citation type="submission" date="2015-01" db="EMBL/GenBank/DDBJ databases">
        <title>Paenibacillus swuensis/DY6/whole genome sequencing.</title>
        <authorList>
            <person name="Kim M.K."/>
            <person name="Srinivasan S."/>
            <person name="Lee J.-J."/>
        </authorList>
    </citation>
    <scope>NUCLEOTIDE SEQUENCE [LARGE SCALE GENOMIC DNA]</scope>
    <source>
        <strain evidence="1 2">DY6</strain>
    </source>
</reference>
<name>A0A172TIY9_9BACL</name>
<organism evidence="1 2">
    <name type="scientific">Paenibacillus swuensis</name>
    <dbReference type="NCBI Taxonomy" id="1178515"/>
    <lineage>
        <taxon>Bacteria</taxon>
        <taxon>Bacillati</taxon>
        <taxon>Bacillota</taxon>
        <taxon>Bacilli</taxon>
        <taxon>Bacillales</taxon>
        <taxon>Paenibacillaceae</taxon>
        <taxon>Paenibacillus</taxon>
    </lineage>
</organism>
<dbReference type="EMBL" id="CP011388">
    <property type="protein sequence ID" value="ANE46926.1"/>
    <property type="molecule type" value="Genomic_DNA"/>
</dbReference>
<dbReference type="KEGG" id="pswu:SY83_12290"/>
<dbReference type="PATRIC" id="fig|1178515.4.peg.2454"/>
<dbReference type="OrthoDB" id="2878542at2"/>
<dbReference type="STRING" id="1178515.SY83_12290"/>
<proteinExistence type="predicted"/>
<sequence>MQTRFVIEAVMLAIYGHLLLPDKPVEYIIPSSTVGELHEIANSEDPVMPDPEDDRHAKESIRELIKFFEQPFYAKRIRNSLVAPWRKSPALPIHENVSLTVIYATESAQYGEKFDPVETELMLTAIHEKAPLLTDQVDMIERMLEAGVPVLIVDIDDFEYALDEGIERYYSDL</sequence>
<protein>
    <submittedName>
        <fullName evidence="1">ADP-heptose synthase</fullName>
    </submittedName>
</protein>